<protein>
    <submittedName>
        <fullName evidence="2">Uncharacterized protein</fullName>
    </submittedName>
</protein>
<evidence type="ECO:0000256" key="1">
    <source>
        <dbReference type="SAM" id="MobiDB-lite"/>
    </source>
</evidence>
<feature type="compositionally biased region" description="Basic and acidic residues" evidence="1">
    <location>
        <begin position="84"/>
        <end position="97"/>
    </location>
</feature>
<comment type="caution">
    <text evidence="2">The sequence shown here is derived from an EMBL/GenBank/DDBJ whole genome shotgun (WGS) entry which is preliminary data.</text>
</comment>
<feature type="compositionally biased region" description="Polar residues" evidence="1">
    <location>
        <begin position="22"/>
        <end position="33"/>
    </location>
</feature>
<proteinExistence type="predicted"/>
<name>A0A6N2C0Q6_SOLCI</name>
<evidence type="ECO:0000313" key="2">
    <source>
        <dbReference type="EMBL" id="TMW98699.1"/>
    </source>
</evidence>
<feature type="region of interest" description="Disordered" evidence="1">
    <location>
        <begin position="13"/>
        <end position="35"/>
    </location>
</feature>
<gene>
    <name evidence="2" type="ORF">EJD97_003619</name>
</gene>
<feature type="region of interest" description="Disordered" evidence="1">
    <location>
        <begin position="79"/>
        <end position="104"/>
    </location>
</feature>
<sequence>MALQENSTHVTFIEQHRGFHGGSSSASTNQSNAFIHPSRDPARYFGENGLWDRGNDVNFLRNIIDPSLLSLGIGESVAGGSCRDPGHRDNPIIMKDDKEDEQDDAQQDGMFYDVDMSHEAFLALQELITTDVEEASSVANLQVHIPKASFTFPAKVWWVVTPAQLRPIATIKYVANPLYDLRAGPATPLEVSQHLSVEPMQVEGPGENTKRIAHAASGVQLNLSLYRSC</sequence>
<dbReference type="EMBL" id="RXGB01001491">
    <property type="protein sequence ID" value="TMW98699.1"/>
    <property type="molecule type" value="Genomic_DNA"/>
</dbReference>
<reference evidence="2" key="1">
    <citation type="submission" date="2019-05" db="EMBL/GenBank/DDBJ databases">
        <title>The de novo reference genome and transcriptome assemblies of the wild tomato species Solanum chilense.</title>
        <authorList>
            <person name="Stam R."/>
            <person name="Nosenko T."/>
            <person name="Hoerger A.C."/>
            <person name="Stephan W."/>
            <person name="Seidel M.A."/>
            <person name="Kuhn J.M.M."/>
            <person name="Haberer G."/>
            <person name="Tellier A."/>
        </authorList>
    </citation>
    <scope>NUCLEOTIDE SEQUENCE</scope>
    <source>
        <tissue evidence="2">Mature leaves</tissue>
    </source>
</reference>
<organism evidence="2">
    <name type="scientific">Solanum chilense</name>
    <name type="common">Tomato</name>
    <name type="synonym">Lycopersicon chilense</name>
    <dbReference type="NCBI Taxonomy" id="4083"/>
    <lineage>
        <taxon>Eukaryota</taxon>
        <taxon>Viridiplantae</taxon>
        <taxon>Streptophyta</taxon>
        <taxon>Embryophyta</taxon>
        <taxon>Tracheophyta</taxon>
        <taxon>Spermatophyta</taxon>
        <taxon>Magnoliopsida</taxon>
        <taxon>eudicotyledons</taxon>
        <taxon>Gunneridae</taxon>
        <taxon>Pentapetalae</taxon>
        <taxon>asterids</taxon>
        <taxon>lamiids</taxon>
        <taxon>Solanales</taxon>
        <taxon>Solanaceae</taxon>
        <taxon>Solanoideae</taxon>
        <taxon>Solaneae</taxon>
        <taxon>Solanum</taxon>
        <taxon>Solanum subgen. Lycopersicon</taxon>
    </lineage>
</organism>
<dbReference type="AlphaFoldDB" id="A0A6N2C0Q6"/>
<accession>A0A6N2C0Q6</accession>